<evidence type="ECO:0000256" key="2">
    <source>
        <dbReference type="SAM" id="Phobius"/>
    </source>
</evidence>
<feature type="compositionally biased region" description="Basic and acidic residues" evidence="1">
    <location>
        <begin position="160"/>
        <end position="171"/>
    </location>
</feature>
<protein>
    <submittedName>
        <fullName evidence="3">Uncharacterized protein</fullName>
    </submittedName>
</protein>
<accession>A0A1Y2A5N1</accession>
<dbReference type="EMBL" id="MCFA01000010">
    <property type="protein sequence ID" value="ORY17803.1"/>
    <property type="molecule type" value="Genomic_DNA"/>
</dbReference>
<comment type="caution">
    <text evidence="3">The sequence shown here is derived from an EMBL/GenBank/DDBJ whole genome shotgun (WGS) entry which is preliminary data.</text>
</comment>
<reference evidence="3 4" key="1">
    <citation type="submission" date="2016-07" db="EMBL/GenBank/DDBJ databases">
        <title>Pervasive Adenine N6-methylation of Active Genes in Fungi.</title>
        <authorList>
            <consortium name="DOE Joint Genome Institute"/>
            <person name="Mondo S.J."/>
            <person name="Dannebaum R.O."/>
            <person name="Kuo R.C."/>
            <person name="Labutti K."/>
            <person name="Haridas S."/>
            <person name="Kuo A."/>
            <person name="Salamov A."/>
            <person name="Ahrendt S.R."/>
            <person name="Lipzen A."/>
            <person name="Sullivan W."/>
            <person name="Andreopoulos W.B."/>
            <person name="Clum A."/>
            <person name="Lindquist E."/>
            <person name="Daum C."/>
            <person name="Ramamoorthy G.K."/>
            <person name="Gryganskyi A."/>
            <person name="Culley D."/>
            <person name="Magnuson J.K."/>
            <person name="James T.Y."/>
            <person name="O'Malley M.A."/>
            <person name="Stajich J.E."/>
            <person name="Spatafora J.W."/>
            <person name="Visel A."/>
            <person name="Grigoriev I.V."/>
        </authorList>
    </citation>
    <scope>NUCLEOTIDE SEQUENCE [LARGE SCALE GENOMIC DNA]</scope>
    <source>
        <strain evidence="3 4">CBS 115471</strain>
    </source>
</reference>
<feature type="region of interest" description="Disordered" evidence="1">
    <location>
        <begin position="142"/>
        <end position="209"/>
    </location>
</feature>
<dbReference type="Proteomes" id="UP000193144">
    <property type="component" value="Unassembled WGS sequence"/>
</dbReference>
<keyword evidence="2" id="KW-1133">Transmembrane helix</keyword>
<name>A0A1Y2A5N1_9PLEO</name>
<evidence type="ECO:0000313" key="3">
    <source>
        <dbReference type="EMBL" id="ORY17803.1"/>
    </source>
</evidence>
<feature type="compositionally biased region" description="Polar residues" evidence="1">
    <location>
        <begin position="248"/>
        <end position="257"/>
    </location>
</feature>
<evidence type="ECO:0000313" key="4">
    <source>
        <dbReference type="Proteomes" id="UP000193144"/>
    </source>
</evidence>
<proteinExistence type="predicted"/>
<organism evidence="3 4">
    <name type="scientific">Clohesyomyces aquaticus</name>
    <dbReference type="NCBI Taxonomy" id="1231657"/>
    <lineage>
        <taxon>Eukaryota</taxon>
        <taxon>Fungi</taxon>
        <taxon>Dikarya</taxon>
        <taxon>Ascomycota</taxon>
        <taxon>Pezizomycotina</taxon>
        <taxon>Dothideomycetes</taxon>
        <taxon>Pleosporomycetidae</taxon>
        <taxon>Pleosporales</taxon>
        <taxon>Lindgomycetaceae</taxon>
        <taxon>Clohesyomyces</taxon>
    </lineage>
</organism>
<keyword evidence="2" id="KW-0472">Membrane</keyword>
<evidence type="ECO:0000256" key="1">
    <source>
        <dbReference type="SAM" id="MobiDB-lite"/>
    </source>
</evidence>
<sequence>MAQTGTSCGQDGQSAGQCQSYSGQVPCPSTNVVCHGEPPMPKQSQRPAGRRWPRSFHVAVVASSSVSGPVARRPALALVGSAYRLEQDPSEGSVTHRVCIARTFIISFLFLFFVAASSALQTCPPSPSPCPLSRLCRRIPQTASSAAPTPPRAAPPHQQSVRERSASAVDKHSHRSQSDECVPGQGPRDERLSRSPAIEKSSHLAPSDLHTTATRAWPCICFPRSPSRSAVSHERRPTRPGLLIDRSPCSQPTSLSQSRRRQARGGEAVNVQHEWYRYQEGRHQQGKTGCAGRQREWR</sequence>
<feature type="transmembrane region" description="Helical" evidence="2">
    <location>
        <begin position="99"/>
        <end position="120"/>
    </location>
</feature>
<dbReference type="AlphaFoldDB" id="A0A1Y2A5N1"/>
<feature type="region of interest" description="Disordered" evidence="1">
    <location>
        <begin position="226"/>
        <end position="268"/>
    </location>
</feature>
<keyword evidence="4" id="KW-1185">Reference proteome</keyword>
<gene>
    <name evidence="3" type="ORF">BCR34DRAFT_630283</name>
</gene>
<keyword evidence="2" id="KW-0812">Transmembrane</keyword>